<proteinExistence type="predicted"/>
<sequence>MFSEYYLSCTTKIDIHTEVRCQESSKGGMSFELRLADPVVLTPPKRPLSPPKIVSVADIEEKLKAAEDRRKSLTASQVAILSAKLAKIEDARKKYDEQEKQFIQQTEEALKQKIASYEENRESHINDLKAKLKEHLEGVEKTRLNLEQQTAEVAASIQEKLKSAANQRDENLKKMLIKLREHEEQTKREQRVEMVRQKNKDKCLSKELETNTASLV</sequence>
<evidence type="ECO:0000256" key="1">
    <source>
        <dbReference type="SAM" id="MobiDB-lite"/>
    </source>
</evidence>
<dbReference type="GeneID" id="8238622"/>
<dbReference type="GO" id="GO:0043005">
    <property type="term" value="C:neuron projection"/>
    <property type="evidence" value="ECO:0007669"/>
    <property type="project" value="TreeGrafter"/>
</dbReference>
<keyword evidence="4" id="KW-1185">Reference proteome</keyword>
<name>E0VVN4_PEDHC</name>
<reference evidence="3" key="3">
    <citation type="submission" date="2020-05" db="UniProtKB">
        <authorList>
            <consortium name="EnsemblMetazoa"/>
        </authorList>
    </citation>
    <scope>IDENTIFICATION</scope>
    <source>
        <strain evidence="3">USDA</strain>
    </source>
</reference>
<evidence type="ECO:0000313" key="4">
    <source>
        <dbReference type="Proteomes" id="UP000009046"/>
    </source>
</evidence>
<reference evidence="2" key="2">
    <citation type="submission" date="2007-04" db="EMBL/GenBank/DDBJ databases">
        <title>The genome of the human body louse.</title>
        <authorList>
            <consortium name="The Human Body Louse Genome Consortium"/>
            <person name="Kirkness E."/>
            <person name="Walenz B."/>
            <person name="Hass B."/>
            <person name="Bruggner R."/>
            <person name="Strausberg R."/>
        </authorList>
    </citation>
    <scope>NUCLEOTIDE SEQUENCE</scope>
    <source>
        <strain evidence="2">USDA</strain>
    </source>
</reference>
<gene>
    <name evidence="3" type="primary">8238622</name>
    <name evidence="2" type="ORF">Phum_PHUM465870</name>
</gene>
<dbReference type="STRING" id="121224.E0VVN4"/>
<dbReference type="EnsemblMetazoa" id="PHUM465870-RA">
    <property type="protein sequence ID" value="PHUM465870-PA"/>
    <property type="gene ID" value="PHUM465870"/>
</dbReference>
<dbReference type="InterPro" id="IPR036002">
    <property type="entry name" value="Stathmin_sf"/>
</dbReference>
<dbReference type="GO" id="GO:0005737">
    <property type="term" value="C:cytoplasm"/>
    <property type="evidence" value="ECO:0007669"/>
    <property type="project" value="TreeGrafter"/>
</dbReference>
<dbReference type="VEuPathDB" id="VectorBase:PHUM465870"/>
<dbReference type="GO" id="GO:0031175">
    <property type="term" value="P:neuron projection development"/>
    <property type="evidence" value="ECO:0007669"/>
    <property type="project" value="TreeGrafter"/>
</dbReference>
<dbReference type="EMBL" id="DS235812">
    <property type="protein sequence ID" value="EEB17440.1"/>
    <property type="molecule type" value="Genomic_DNA"/>
</dbReference>
<dbReference type="eggNOG" id="KOG1280">
    <property type="taxonomic scope" value="Eukaryota"/>
</dbReference>
<dbReference type="GO" id="GO:0015631">
    <property type="term" value="F:tubulin binding"/>
    <property type="evidence" value="ECO:0007669"/>
    <property type="project" value="TreeGrafter"/>
</dbReference>
<dbReference type="Proteomes" id="UP000009046">
    <property type="component" value="Unassembled WGS sequence"/>
</dbReference>
<dbReference type="InterPro" id="IPR000956">
    <property type="entry name" value="Stathmin_fam"/>
</dbReference>
<dbReference type="InParanoid" id="E0VVN4"/>
<dbReference type="Gene3D" id="6.10.280.30">
    <property type="match status" value="1"/>
</dbReference>
<dbReference type="CTD" id="8238622"/>
<dbReference type="AlphaFoldDB" id="E0VVN4"/>
<dbReference type="PANTHER" id="PTHR10104">
    <property type="entry name" value="STATHMIN"/>
    <property type="match status" value="1"/>
</dbReference>
<dbReference type="RefSeq" id="XP_002430178.1">
    <property type="nucleotide sequence ID" value="XM_002430133.1"/>
</dbReference>
<dbReference type="KEGG" id="phu:Phum_PHUM465870"/>
<evidence type="ECO:0000313" key="2">
    <source>
        <dbReference type="EMBL" id="EEB17440.1"/>
    </source>
</evidence>
<dbReference type="PROSITE" id="PS51663">
    <property type="entry name" value="STATHMIN_3"/>
    <property type="match status" value="1"/>
</dbReference>
<dbReference type="GO" id="GO:0031110">
    <property type="term" value="P:regulation of microtubule polymerization or depolymerization"/>
    <property type="evidence" value="ECO:0007669"/>
    <property type="project" value="InterPro"/>
</dbReference>
<protein>
    <submittedName>
        <fullName evidence="2 3">Stathmin, putative</fullName>
    </submittedName>
</protein>
<evidence type="ECO:0000313" key="3">
    <source>
        <dbReference type="EnsemblMetazoa" id="PHUM465870-PA"/>
    </source>
</evidence>
<dbReference type="PANTHER" id="PTHR10104:SF1">
    <property type="entry name" value="STATHMIN, ISOFORM D"/>
    <property type="match status" value="1"/>
</dbReference>
<dbReference type="OMA" id="CFYSEPH"/>
<feature type="region of interest" description="Disordered" evidence="1">
    <location>
        <begin position="181"/>
        <end position="201"/>
    </location>
</feature>
<dbReference type="Pfam" id="PF00836">
    <property type="entry name" value="Stathmin"/>
    <property type="match status" value="1"/>
</dbReference>
<organism>
    <name type="scientific">Pediculus humanus subsp. corporis</name>
    <name type="common">Body louse</name>
    <dbReference type="NCBI Taxonomy" id="121224"/>
    <lineage>
        <taxon>Eukaryota</taxon>
        <taxon>Metazoa</taxon>
        <taxon>Ecdysozoa</taxon>
        <taxon>Arthropoda</taxon>
        <taxon>Hexapoda</taxon>
        <taxon>Insecta</taxon>
        <taxon>Pterygota</taxon>
        <taxon>Neoptera</taxon>
        <taxon>Paraneoptera</taxon>
        <taxon>Psocodea</taxon>
        <taxon>Troctomorpha</taxon>
        <taxon>Phthiraptera</taxon>
        <taxon>Anoplura</taxon>
        <taxon>Pediculidae</taxon>
        <taxon>Pediculus</taxon>
    </lineage>
</organism>
<dbReference type="OrthoDB" id="5986631at2759"/>
<dbReference type="EMBL" id="AAZO01005662">
    <property type="status" value="NOT_ANNOTATED_CDS"/>
    <property type="molecule type" value="Genomic_DNA"/>
</dbReference>
<dbReference type="GO" id="GO:0007019">
    <property type="term" value="P:microtubule depolymerization"/>
    <property type="evidence" value="ECO:0007669"/>
    <property type="project" value="TreeGrafter"/>
</dbReference>
<dbReference type="SUPFAM" id="SSF101494">
    <property type="entry name" value="Stathmin"/>
    <property type="match status" value="1"/>
</dbReference>
<accession>E0VVN4</accession>
<reference evidence="2" key="1">
    <citation type="submission" date="2007-04" db="EMBL/GenBank/DDBJ databases">
        <title>Annotation of Pediculus humanus corporis strain USDA.</title>
        <authorList>
            <person name="Kirkness E."/>
            <person name="Hannick L."/>
            <person name="Hass B."/>
            <person name="Bruggner R."/>
            <person name="Lawson D."/>
            <person name="Bidwell S."/>
            <person name="Joardar V."/>
            <person name="Caler E."/>
            <person name="Walenz B."/>
            <person name="Inman J."/>
            <person name="Schobel S."/>
            <person name="Galinsky K."/>
            <person name="Amedeo P."/>
            <person name="Strausberg R."/>
        </authorList>
    </citation>
    <scope>NUCLEOTIDE SEQUENCE</scope>
    <source>
        <strain evidence="2">USDA</strain>
    </source>
</reference>
<dbReference type="HOGENOM" id="CLU_1279002_0_0_1"/>